<dbReference type="PROSITE" id="PS50016">
    <property type="entry name" value="ZF_PHD_2"/>
    <property type="match status" value="3"/>
</dbReference>
<feature type="compositionally biased region" description="Low complexity" evidence="5">
    <location>
        <begin position="1306"/>
        <end position="1331"/>
    </location>
</feature>
<keyword evidence="2 4" id="KW-0863">Zinc-finger</keyword>
<dbReference type="GeneID" id="31358723"/>
<evidence type="ECO:0000256" key="1">
    <source>
        <dbReference type="ARBA" id="ARBA00022723"/>
    </source>
</evidence>
<dbReference type="SUPFAM" id="SSF88697">
    <property type="entry name" value="PUA domain-like"/>
    <property type="match status" value="1"/>
</dbReference>
<feature type="region of interest" description="Disordered" evidence="5">
    <location>
        <begin position="1303"/>
        <end position="1335"/>
    </location>
</feature>
<dbReference type="PROSITE" id="PS50090">
    <property type="entry name" value="MYB_LIKE"/>
    <property type="match status" value="1"/>
</dbReference>
<proteinExistence type="predicted"/>
<feature type="compositionally biased region" description="Polar residues" evidence="5">
    <location>
        <begin position="750"/>
        <end position="760"/>
    </location>
</feature>
<evidence type="ECO:0000259" key="6">
    <source>
        <dbReference type="PROSITE" id="PS50016"/>
    </source>
</evidence>
<dbReference type="FunCoup" id="D3B479">
    <property type="interactions" value="805"/>
</dbReference>
<evidence type="ECO:0000256" key="5">
    <source>
        <dbReference type="SAM" id="MobiDB-lite"/>
    </source>
</evidence>
<dbReference type="GO" id="GO:0008270">
    <property type="term" value="F:zinc ion binding"/>
    <property type="evidence" value="ECO:0007669"/>
    <property type="project" value="UniProtKB-KW"/>
</dbReference>
<feature type="compositionally biased region" description="Polar residues" evidence="5">
    <location>
        <begin position="911"/>
        <end position="925"/>
    </location>
</feature>
<feature type="domain" description="PHD-type" evidence="6">
    <location>
        <begin position="531"/>
        <end position="581"/>
    </location>
</feature>
<dbReference type="Pfam" id="PF00628">
    <property type="entry name" value="PHD"/>
    <property type="match status" value="3"/>
</dbReference>
<dbReference type="SMART" id="SM00717">
    <property type="entry name" value="SANT"/>
    <property type="match status" value="1"/>
</dbReference>
<feature type="domain" description="PHD-type" evidence="6">
    <location>
        <begin position="468"/>
        <end position="528"/>
    </location>
</feature>
<sequence>MVEIIPMESSSDANDLIAQIKNKEKLKLNGESLANGDSTNNCNGNSHIEIDSDVIDNNKNNSNNNIINNNETPTVSSPKESNSNENNEVQNNINGHSISNNNNNNIVVNINSTHNNNSSSNSNITEVQFNYSFHVGPKIKADKSAAKRHRAEHGKTQLSLPQSMTMSPGKKKSRWNQQSSVPVIKQTHQTKQSALSSRRADDTPLHTGDIGGSDFFCQLFSGNLSCTKILKDSYRMCSSSSSLLSSSTMGNLLDDEHHPLDLLAGSNSNNNNNSINNSNVGGFSYLDQHEADELILLRSSGTSLITEEDESSSDEEKSNQAHSNIMSRRSNTGGVGGGGSSRSRSHSSLVTNSPQTSRFQPLLSPPLTPLSTPSYSQVGGATVTINGINLSQVHLPGYIWKKVSEMFNSINWTTEEITMLEELIYIYGNDWPEISRLLCGSKSPLQIYRMFNKQHTEATDEEFEDDWRKICFVCFLSNSFKSRGKIKKNTSPLITCQSCERVFHTECLDTPLTQLPKGDWFCSNDCIQTSHIKCEVCSGKDREDAFVLCDVCGNGYHIHCLSPPLSEVPDDKWDCHICVEAGENNHNHNHNHATHSLSPFINKQQHNHGLDLMLLDDVQKLERSTTETTSTPTTTTTTANNNNLLNESDMTSTTTTTTTSTTTTTTTSSPLMFSPASPINISSSNSIPQSPLITHSSPTMMKKSQTILQSPSLSSSASANGLLAYNHQPIVIPHLEDCPNRMKSTDESDSSNIQIQPDSSAQEQYTSAVARVLAKEGQRHASSAIPKPFHILKKLSQVCLGCLSQVGIFEDSPQLSNIHEIYDYEELLPSSMFTELDTESEGSISHQLDIILATVPLAVANMIAEPVLLDSPHLQPTGTPRRKSTNFINSLLLQSQQSLPSASSIFSSPANHSDASSTTPYVSSSTKKRKRLPRSKSGKSPKADEEQGGESNDSSPIPLHFGSTPPLSVNSPDSSITICIPNNTSTPVSPSQPPIENDKISLECSTPLDTPPIPDNNNNNNNDNDNEKDLLPTLIPDKTESTDNNDDDNNNNDDSESTTTTTTTTATTTSTSNTEVTELTKATTTTDVLKSSESSMIASSQSISLISTQSAINILNFMNNNNNDNNNNNNNNDNSSQNVNSPPSLTTSGVLGSEILMKIANGDNEDKSMFDINTGEEQVKIEKDVADDDDPIQTPKRGRKKRSKTETDSTQKKRRSMITDTIGIARGRRSRLSEETAAVARWWIFSGNPKVKTELNNMKVGDTLEWVVRQHADNIRKDDFVYIWVCGKYAGISATGITLQDPQKVDVPTTPPTNTIDNNNNNNNNSVTSPPLYHSTKPNQHHVIQVKIVNVFANVIPKRTMFEHSLLTNMTIIRAPLATNFWLTDEESKALSDLVEGVNNGTIVLPPIETTIPIPRKTKKSRKATELQLCENNLDDNNSIATTTTTTTTTTSNNPFNSFPDTSNDHHHQQIAPIPTTPSSFKKSKHTHQSPSLPQPLPPTQKCTICDDNHLPMIFCDSCGDFYHSKCLAEPIDKSSYAYWICFKCCMSQEDILNCKLVIGWLELRSKCKSILVHKCETFCHSHKKRNKKKVLSKMSQFTYQINALRVQLAKLVNQRYSAWYHSLLNEELN</sequence>
<keyword evidence="3" id="KW-0862">Zinc</keyword>
<keyword evidence="9" id="KW-1185">Reference proteome</keyword>
<feature type="region of interest" description="Disordered" evidence="5">
    <location>
        <begin position="902"/>
        <end position="1083"/>
    </location>
</feature>
<feature type="region of interest" description="Disordered" evidence="5">
    <location>
        <begin position="623"/>
        <end position="689"/>
    </location>
</feature>
<dbReference type="Proteomes" id="UP000001396">
    <property type="component" value="Unassembled WGS sequence"/>
</dbReference>
<dbReference type="PANTHER" id="PTHR36911">
    <property type="entry name" value="LIM ZINC-BINDING DOMAIN-CONTAINING PROTEIN-RELATED"/>
    <property type="match status" value="1"/>
</dbReference>
<organism evidence="8 9">
    <name type="scientific">Heterostelium pallidum (strain ATCC 26659 / Pp 5 / PN500)</name>
    <name type="common">Cellular slime mold</name>
    <name type="synonym">Polysphondylium pallidum</name>
    <dbReference type="NCBI Taxonomy" id="670386"/>
    <lineage>
        <taxon>Eukaryota</taxon>
        <taxon>Amoebozoa</taxon>
        <taxon>Evosea</taxon>
        <taxon>Eumycetozoa</taxon>
        <taxon>Dictyostelia</taxon>
        <taxon>Acytosteliales</taxon>
        <taxon>Acytosteliaceae</taxon>
        <taxon>Heterostelium</taxon>
    </lineage>
</organism>
<evidence type="ECO:0000313" key="9">
    <source>
        <dbReference type="Proteomes" id="UP000001396"/>
    </source>
</evidence>
<feature type="compositionally biased region" description="Polar residues" evidence="5">
    <location>
        <begin position="1135"/>
        <end position="1149"/>
    </location>
</feature>
<keyword evidence="1" id="KW-0479">Metal-binding</keyword>
<evidence type="ECO:0000256" key="4">
    <source>
        <dbReference type="PROSITE-ProRule" id="PRU00146"/>
    </source>
</evidence>
<feature type="domain" description="PHD-type" evidence="6">
    <location>
        <begin position="1500"/>
        <end position="1548"/>
    </location>
</feature>
<evidence type="ECO:0000313" key="8">
    <source>
        <dbReference type="EMBL" id="EFA84127.1"/>
    </source>
</evidence>
<comment type="caution">
    <text evidence="8">The sequence shown here is derived from an EMBL/GenBank/DDBJ whole genome shotgun (WGS) entry which is preliminary data.</text>
</comment>
<dbReference type="InterPro" id="IPR009057">
    <property type="entry name" value="Homeodomain-like_sf"/>
</dbReference>
<evidence type="ECO:0000259" key="7">
    <source>
        <dbReference type="PROSITE" id="PS50090"/>
    </source>
</evidence>
<dbReference type="InterPro" id="IPR001841">
    <property type="entry name" value="Znf_RING"/>
</dbReference>
<feature type="compositionally biased region" description="Low complexity" evidence="5">
    <location>
        <begin position="1442"/>
        <end position="1451"/>
    </location>
</feature>
<feature type="region of interest" description="Disordered" evidence="5">
    <location>
        <begin position="1178"/>
        <end position="1215"/>
    </location>
</feature>
<dbReference type="SUPFAM" id="SSF46689">
    <property type="entry name" value="Homeodomain-like"/>
    <property type="match status" value="1"/>
</dbReference>
<evidence type="ECO:0000256" key="2">
    <source>
        <dbReference type="ARBA" id="ARBA00022771"/>
    </source>
</evidence>
<dbReference type="Gene3D" id="3.30.40.10">
    <property type="entry name" value="Zinc/RING finger domain, C3HC4 (zinc finger)"/>
    <property type="match status" value="3"/>
</dbReference>
<accession>D3B479</accession>
<feature type="compositionally biased region" description="Polar residues" evidence="5">
    <location>
        <begin position="965"/>
        <end position="989"/>
    </location>
</feature>
<feature type="compositionally biased region" description="Polar residues" evidence="5">
    <location>
        <begin position="1452"/>
        <end position="1462"/>
    </location>
</feature>
<feature type="compositionally biased region" description="Low complexity" evidence="5">
    <location>
        <begin position="626"/>
        <end position="689"/>
    </location>
</feature>
<dbReference type="InterPro" id="IPR001005">
    <property type="entry name" value="SANT/Myb"/>
</dbReference>
<feature type="compositionally biased region" description="Basic residues" evidence="5">
    <location>
        <begin position="926"/>
        <end position="939"/>
    </location>
</feature>
<dbReference type="InterPro" id="IPR013083">
    <property type="entry name" value="Znf_RING/FYVE/PHD"/>
</dbReference>
<dbReference type="Gene3D" id="1.10.10.60">
    <property type="entry name" value="Homeodomain-like"/>
    <property type="match status" value="1"/>
</dbReference>
<protein>
    <submittedName>
        <fullName evidence="8">Uncharacterized protein</fullName>
    </submittedName>
</protein>
<feature type="compositionally biased region" description="Polar residues" evidence="5">
    <location>
        <begin position="349"/>
        <end position="359"/>
    </location>
</feature>
<evidence type="ECO:0000256" key="3">
    <source>
        <dbReference type="ARBA" id="ARBA00022833"/>
    </source>
</evidence>
<gene>
    <name evidence="8" type="ORF">PPL_03200</name>
</gene>
<dbReference type="CDD" id="cd00167">
    <property type="entry name" value="SANT"/>
    <property type="match status" value="1"/>
</dbReference>
<dbReference type="PROSITE" id="PS01359">
    <property type="entry name" value="ZF_PHD_1"/>
    <property type="match status" value="2"/>
</dbReference>
<feature type="compositionally biased region" description="Polar residues" evidence="5">
    <location>
        <begin position="156"/>
        <end position="166"/>
    </location>
</feature>
<dbReference type="PANTHER" id="PTHR36911:SF3">
    <property type="entry name" value="GATA ZINC FINGER DOMAIN-CONTAINING PROTEIN 4-RELATED"/>
    <property type="match status" value="1"/>
</dbReference>
<dbReference type="InterPro" id="IPR019786">
    <property type="entry name" value="Zinc_finger_PHD-type_CS"/>
</dbReference>
<dbReference type="InterPro" id="IPR015947">
    <property type="entry name" value="PUA-like_sf"/>
</dbReference>
<feature type="region of interest" description="Disordered" evidence="5">
    <location>
        <begin position="1439"/>
        <end position="1496"/>
    </location>
</feature>
<dbReference type="EMBL" id="ADBJ01000010">
    <property type="protein sequence ID" value="EFA84127.1"/>
    <property type="molecule type" value="Genomic_DNA"/>
</dbReference>
<name>D3B479_HETP5</name>
<feature type="compositionally biased region" description="Acidic residues" evidence="5">
    <location>
        <begin position="1043"/>
        <end position="1056"/>
    </location>
</feature>
<dbReference type="InParanoid" id="D3B479"/>
<feature type="compositionally biased region" description="Polar residues" evidence="5">
    <location>
        <begin position="175"/>
        <end position="196"/>
    </location>
</feature>
<feature type="compositionally biased region" description="Low complexity" evidence="5">
    <location>
        <begin position="1057"/>
        <end position="1083"/>
    </location>
</feature>
<dbReference type="SMART" id="SM00249">
    <property type="entry name" value="PHD"/>
    <property type="match status" value="3"/>
</dbReference>
<feature type="region of interest" description="Disordered" evidence="5">
    <location>
        <begin position="55"/>
        <end position="100"/>
    </location>
</feature>
<feature type="region of interest" description="Disordered" evidence="5">
    <location>
        <begin position="741"/>
        <end position="760"/>
    </location>
</feature>
<dbReference type="InterPro" id="IPR001965">
    <property type="entry name" value="Znf_PHD"/>
</dbReference>
<feature type="region of interest" description="Disordered" evidence="5">
    <location>
        <begin position="305"/>
        <end position="366"/>
    </location>
</feature>
<feature type="region of interest" description="Disordered" evidence="5">
    <location>
        <begin position="143"/>
        <end position="204"/>
    </location>
</feature>
<reference evidence="8 9" key="1">
    <citation type="journal article" date="2011" name="Genome Res.">
        <title>Phylogeny-wide analysis of social amoeba genomes highlights ancient origins for complex intercellular communication.</title>
        <authorList>
            <person name="Heidel A.J."/>
            <person name="Lawal H.M."/>
            <person name="Felder M."/>
            <person name="Schilde C."/>
            <person name="Helps N.R."/>
            <person name="Tunggal B."/>
            <person name="Rivero F."/>
            <person name="John U."/>
            <person name="Schleicher M."/>
            <person name="Eichinger L."/>
            <person name="Platzer M."/>
            <person name="Noegel A.A."/>
            <person name="Schaap P."/>
            <person name="Gloeckner G."/>
        </authorList>
    </citation>
    <scope>NUCLEOTIDE SEQUENCE [LARGE SCALE GENOMIC DNA]</scope>
    <source>
        <strain evidence="9">ATCC 26659 / Pp 5 / PN500</strain>
    </source>
</reference>
<dbReference type="InterPro" id="IPR019787">
    <property type="entry name" value="Znf_PHD-finger"/>
</dbReference>
<feature type="region of interest" description="Disordered" evidence="5">
    <location>
        <begin position="1122"/>
        <end position="1149"/>
    </location>
</feature>
<feature type="compositionally biased region" description="Low complexity" evidence="5">
    <location>
        <begin position="1122"/>
        <end position="1134"/>
    </location>
</feature>
<feature type="domain" description="Myb-like" evidence="7">
    <location>
        <begin position="411"/>
        <end position="455"/>
    </location>
</feature>
<dbReference type="SUPFAM" id="SSF57903">
    <property type="entry name" value="FYVE/PHD zinc finger"/>
    <property type="match status" value="3"/>
</dbReference>
<dbReference type="RefSeq" id="XP_020436244.1">
    <property type="nucleotide sequence ID" value="XM_020574172.1"/>
</dbReference>
<dbReference type="SMART" id="SM00184">
    <property type="entry name" value="RING"/>
    <property type="match status" value="3"/>
</dbReference>
<dbReference type="InterPro" id="IPR011011">
    <property type="entry name" value="Znf_FYVE_PHD"/>
</dbReference>